<feature type="compositionally biased region" description="Polar residues" evidence="1">
    <location>
        <begin position="19"/>
        <end position="37"/>
    </location>
</feature>
<reference evidence="2 3" key="1">
    <citation type="submission" date="2015-04" db="EMBL/GenBank/DDBJ databases">
        <title>Complete genome sequence of Schizopora paradoxa KUC8140, a cosmopolitan wood degrader in East Asia.</title>
        <authorList>
            <consortium name="DOE Joint Genome Institute"/>
            <person name="Min B."/>
            <person name="Park H."/>
            <person name="Jang Y."/>
            <person name="Kim J.-J."/>
            <person name="Kim K.H."/>
            <person name="Pangilinan J."/>
            <person name="Lipzen A."/>
            <person name="Riley R."/>
            <person name="Grigoriev I.V."/>
            <person name="Spatafora J.W."/>
            <person name="Choi I.-G."/>
        </authorList>
    </citation>
    <scope>NUCLEOTIDE SEQUENCE [LARGE SCALE GENOMIC DNA]</scope>
    <source>
        <strain evidence="2 3">KUC8140</strain>
    </source>
</reference>
<feature type="region of interest" description="Disordered" evidence="1">
    <location>
        <begin position="1"/>
        <end position="65"/>
    </location>
</feature>
<sequence>MPGSSMTQAMQSKYPHTVNDPSTSSLALFQPGTSTEGTVYASSSAEQSQQSSQPKNMSSTSTTSDSSLRAFSKRIGDSVALALAKTAPTQVLSLQQVSSQIRRLCLHDDTTLRQRHADFQRALCSGRISTQDMRSLKALCAKLVSFMSKDEKQLNTKFTEEVFALAVKHPIIYTTIQTCVRDDSTLNIDATIFDFFSSDYYKDIYRRWSIFFANHQGNESMESYVEAVKETLSSSQLNIMAGQCLACALSLEVIGSEALSLLDLWEYLLGQITEIDDQWDIVTARPWCRILDICIENILLSGKSIHQFLRLSRNVSERLSALVEQYPGDFPSLFAVFFAAPSVFFHRDTKTGTVEISGVEFQHQHAYARGWDVAQTVSSIYKFSAHPVILSSSGRSKYPGVKNGLPADTWTMFYEVADHVLECYQRGFGLWHSQAEGRRFSSWIRKRFAFLIELSLDLLANKNNNGPASSDETGALATFFIAQSFDIDCYTKAAIKEEVRNDNREVETRKLHLLNTHSMLYSPVKVLNGLYNLAYLPLLDHTPFLRRFNSGGKMHISLESLPGLSDGVIHSRSDILGEMTVDTMLIDKHSLIFLRCRFGALSEPFEVTGHFPLLAGYDDKTGKALYVALVHWPGEEVDRWYLTCVEDGAILARYIDEVGEEKPTEEFFVLALRHDPSDIVPPYPQTHKGAMDPTGPLHWLPFWPKKDPEYFEDERLRKADEALESILVGIQKENVLLSGFEKEEEGQFSWFEDDLEEKYGDDDQLICADAAAAEGENEEGEDDDTVTLRGFY</sequence>
<organism evidence="2 3">
    <name type="scientific">Schizopora paradoxa</name>
    <dbReference type="NCBI Taxonomy" id="27342"/>
    <lineage>
        <taxon>Eukaryota</taxon>
        <taxon>Fungi</taxon>
        <taxon>Dikarya</taxon>
        <taxon>Basidiomycota</taxon>
        <taxon>Agaricomycotina</taxon>
        <taxon>Agaricomycetes</taxon>
        <taxon>Hymenochaetales</taxon>
        <taxon>Schizoporaceae</taxon>
        <taxon>Schizopora</taxon>
    </lineage>
</organism>
<protein>
    <submittedName>
        <fullName evidence="2">Uncharacterized protein</fullName>
    </submittedName>
</protein>
<dbReference type="OrthoDB" id="3332345at2759"/>
<keyword evidence="3" id="KW-1185">Reference proteome</keyword>
<dbReference type="InParanoid" id="A0A0H2R4H0"/>
<evidence type="ECO:0000313" key="2">
    <source>
        <dbReference type="EMBL" id="KLO06232.1"/>
    </source>
</evidence>
<name>A0A0H2R4H0_9AGAM</name>
<evidence type="ECO:0000256" key="1">
    <source>
        <dbReference type="SAM" id="MobiDB-lite"/>
    </source>
</evidence>
<dbReference type="Proteomes" id="UP000053477">
    <property type="component" value="Unassembled WGS sequence"/>
</dbReference>
<accession>A0A0H2R4H0</accession>
<evidence type="ECO:0000313" key="3">
    <source>
        <dbReference type="Proteomes" id="UP000053477"/>
    </source>
</evidence>
<feature type="compositionally biased region" description="Polar residues" evidence="1">
    <location>
        <begin position="1"/>
        <end position="11"/>
    </location>
</feature>
<feature type="compositionally biased region" description="Low complexity" evidence="1">
    <location>
        <begin position="41"/>
        <end position="65"/>
    </location>
</feature>
<gene>
    <name evidence="2" type="ORF">SCHPADRAFT_696213</name>
</gene>
<dbReference type="AlphaFoldDB" id="A0A0H2R4H0"/>
<proteinExistence type="predicted"/>
<dbReference type="EMBL" id="KQ086224">
    <property type="protein sequence ID" value="KLO06232.1"/>
    <property type="molecule type" value="Genomic_DNA"/>
</dbReference>